<gene>
    <name evidence="1" type="ORF">mRhiFer1_009002</name>
</gene>
<dbReference type="Proteomes" id="UP000585614">
    <property type="component" value="Unassembled WGS sequence"/>
</dbReference>
<evidence type="ECO:0000313" key="1">
    <source>
        <dbReference type="EMBL" id="KAF6298981.1"/>
    </source>
</evidence>
<protein>
    <submittedName>
        <fullName evidence="1">Uncharacterized protein</fullName>
    </submittedName>
</protein>
<organism evidence="1 2">
    <name type="scientific">Rhinolophus ferrumequinum</name>
    <name type="common">Greater horseshoe bat</name>
    <dbReference type="NCBI Taxonomy" id="59479"/>
    <lineage>
        <taxon>Eukaryota</taxon>
        <taxon>Metazoa</taxon>
        <taxon>Chordata</taxon>
        <taxon>Craniata</taxon>
        <taxon>Vertebrata</taxon>
        <taxon>Euteleostomi</taxon>
        <taxon>Mammalia</taxon>
        <taxon>Eutheria</taxon>
        <taxon>Laurasiatheria</taxon>
        <taxon>Chiroptera</taxon>
        <taxon>Yinpterochiroptera</taxon>
        <taxon>Rhinolophoidea</taxon>
        <taxon>Rhinolophidae</taxon>
        <taxon>Rhinolophinae</taxon>
        <taxon>Rhinolophus</taxon>
    </lineage>
</organism>
<accession>A0A7J7TE36</accession>
<dbReference type="EMBL" id="JACAGC010000020">
    <property type="protein sequence ID" value="KAF6298981.1"/>
    <property type="molecule type" value="Genomic_DNA"/>
</dbReference>
<dbReference type="AlphaFoldDB" id="A0A7J7TE36"/>
<reference evidence="1 2" key="1">
    <citation type="journal article" date="2020" name="Nature">
        <title>Six reference-quality genomes reveal evolution of bat adaptations.</title>
        <authorList>
            <person name="Jebb D."/>
            <person name="Huang Z."/>
            <person name="Pippel M."/>
            <person name="Hughes G.M."/>
            <person name="Lavrichenko K."/>
            <person name="Devanna P."/>
            <person name="Winkler S."/>
            <person name="Jermiin L.S."/>
            <person name="Skirmuntt E.C."/>
            <person name="Katzourakis A."/>
            <person name="Burkitt-Gray L."/>
            <person name="Ray D.A."/>
            <person name="Sullivan K.A.M."/>
            <person name="Roscito J.G."/>
            <person name="Kirilenko B.M."/>
            <person name="Davalos L.M."/>
            <person name="Corthals A.P."/>
            <person name="Power M.L."/>
            <person name="Jones G."/>
            <person name="Ransome R.D."/>
            <person name="Dechmann D.K.N."/>
            <person name="Locatelli A.G."/>
            <person name="Puechmaille S.J."/>
            <person name="Fedrigo O."/>
            <person name="Jarvis E.D."/>
            <person name="Hiller M."/>
            <person name="Vernes S.C."/>
            <person name="Myers E.W."/>
            <person name="Teeling E.C."/>
        </authorList>
    </citation>
    <scope>NUCLEOTIDE SEQUENCE [LARGE SCALE GENOMIC DNA]</scope>
    <source>
        <strain evidence="1">MRhiFer1</strain>
        <tissue evidence="1">Lung</tissue>
    </source>
</reference>
<name>A0A7J7TE36_RHIFE</name>
<proteinExistence type="predicted"/>
<comment type="caution">
    <text evidence="1">The sequence shown here is derived from an EMBL/GenBank/DDBJ whole genome shotgun (WGS) entry which is preliminary data.</text>
</comment>
<evidence type="ECO:0000313" key="2">
    <source>
        <dbReference type="Proteomes" id="UP000585614"/>
    </source>
</evidence>
<sequence>MVTESERSMVLAVVSSSFQHLDAPRSALDRSSHARQLGCCPGGRIHPGHSGLLLCPRPSGISPRSCSLCPGHCYQTAWPEARGPARGWRGSHALPTGSRVALQNAVSLSRAREWAQASPCPLGSFRLVLGLLSARRRPQARGPHHPYLKVCGCISLTDSARPRSFPSPWGLGRLLPGWRCWSQGGQHERWGAFRPHPC</sequence>